<keyword evidence="3" id="KW-1185">Reference proteome</keyword>
<protein>
    <submittedName>
        <fullName evidence="2">TfoX/Sxy family DNA transformation protein</fullName>
    </submittedName>
</protein>
<dbReference type="PANTHER" id="PTHR36121:SF1">
    <property type="entry name" value="PROTEIN SXY"/>
    <property type="match status" value="1"/>
</dbReference>
<dbReference type="InterPro" id="IPR047525">
    <property type="entry name" value="TfoX-like"/>
</dbReference>
<reference evidence="2 3" key="1">
    <citation type="submission" date="2020-12" db="EMBL/GenBank/DDBJ databases">
        <title>Vagococcus allomyrinae sp. nov. and Enterococcus lavae sp. nov., isolated from the larvae of Allomyrina dichotoma.</title>
        <authorList>
            <person name="Lee S.D."/>
        </authorList>
    </citation>
    <scope>NUCLEOTIDE SEQUENCE [LARGE SCALE GENOMIC DNA]</scope>
    <source>
        <strain evidence="2 3">BWM-S5</strain>
    </source>
</reference>
<comment type="caution">
    <text evidence="2">The sequence shown here is derived from an EMBL/GenBank/DDBJ whole genome shotgun (WGS) entry which is preliminary data.</text>
</comment>
<dbReference type="Gene3D" id="1.10.150.20">
    <property type="entry name" value="5' to 3' exonuclease, C-terminal subdomain"/>
    <property type="match status" value="1"/>
</dbReference>
<dbReference type="Proteomes" id="UP000673375">
    <property type="component" value="Unassembled WGS sequence"/>
</dbReference>
<accession>A0ABS4CM70</accession>
<feature type="domain" description="TfoX C-terminal" evidence="1">
    <location>
        <begin position="3"/>
        <end position="78"/>
    </location>
</feature>
<dbReference type="PANTHER" id="PTHR36121">
    <property type="entry name" value="PROTEIN SXY"/>
    <property type="match status" value="1"/>
</dbReference>
<evidence type="ECO:0000259" key="1">
    <source>
        <dbReference type="Pfam" id="PF04994"/>
    </source>
</evidence>
<dbReference type="RefSeq" id="WP_209558484.1">
    <property type="nucleotide sequence ID" value="NZ_JAEDXU010000009.1"/>
</dbReference>
<dbReference type="Pfam" id="PF04994">
    <property type="entry name" value="TfoX_C"/>
    <property type="match status" value="1"/>
</dbReference>
<proteinExistence type="predicted"/>
<organism evidence="2 3">
    <name type="scientific">Enterococcus larvae</name>
    <dbReference type="NCBI Taxonomy" id="2794352"/>
    <lineage>
        <taxon>Bacteria</taxon>
        <taxon>Bacillati</taxon>
        <taxon>Bacillota</taxon>
        <taxon>Bacilli</taxon>
        <taxon>Lactobacillales</taxon>
        <taxon>Enterococcaceae</taxon>
        <taxon>Enterococcus</taxon>
    </lineage>
</organism>
<name>A0ABS4CM70_9ENTE</name>
<dbReference type="EMBL" id="JAEDXU010000009">
    <property type="protein sequence ID" value="MBP1047702.1"/>
    <property type="molecule type" value="Genomic_DNA"/>
</dbReference>
<gene>
    <name evidence="2" type="ORF">I6N96_15545</name>
</gene>
<sequence>MTLESVPGLGPVTVEKLRKVGIESIDQLEEIGSMNAFLMVREMVDKGACLSFLYGLEGAVQKKRSKELSPDTKEKLRKFVRSLDQEQ</sequence>
<dbReference type="InterPro" id="IPR007077">
    <property type="entry name" value="TfoX_C"/>
</dbReference>
<evidence type="ECO:0000313" key="3">
    <source>
        <dbReference type="Proteomes" id="UP000673375"/>
    </source>
</evidence>
<evidence type="ECO:0000313" key="2">
    <source>
        <dbReference type="EMBL" id="MBP1047702.1"/>
    </source>
</evidence>